<evidence type="ECO:0000256" key="1">
    <source>
        <dbReference type="ARBA" id="ARBA00049400"/>
    </source>
</evidence>
<dbReference type="UniPathway" id="UPA00375"/>
<dbReference type="PIRSF" id="PIRSF038972">
    <property type="entry name" value="Trm12"/>
    <property type="match status" value="1"/>
</dbReference>
<dbReference type="GO" id="GO:0031591">
    <property type="term" value="P:wybutosine biosynthetic process"/>
    <property type="evidence" value="ECO:0007669"/>
    <property type="project" value="InterPro"/>
</dbReference>
<keyword evidence="6" id="KW-1185">Reference proteome</keyword>
<evidence type="ECO:0000256" key="2">
    <source>
        <dbReference type="PIRNR" id="PIRNR038972"/>
    </source>
</evidence>
<comment type="pathway">
    <text evidence="2">tRNA modification; wybutosine-tRNA(Phe) biosynthesis.</text>
</comment>
<protein>
    <recommendedName>
        <fullName evidence="2">tRNA wybutosine-synthesizing protein 2</fullName>
        <shortName evidence="2">tRNA-yW-synthesizing protein 2</shortName>
    </recommendedName>
    <alternativeName>
        <fullName evidence="2">tRNA(Phe) (4-demethylwyosine(37)-C(7)) aminocarboxypropyltransferase</fullName>
    </alternativeName>
</protein>
<evidence type="ECO:0000313" key="5">
    <source>
        <dbReference type="EMBL" id="EKD15178.1"/>
    </source>
</evidence>
<dbReference type="Proteomes" id="UP000006753">
    <property type="component" value="Unassembled WGS sequence"/>
</dbReference>
<feature type="compositionally biased region" description="Polar residues" evidence="3">
    <location>
        <begin position="125"/>
        <end position="141"/>
    </location>
</feature>
<name>K1X3B4_MARBU</name>
<dbReference type="InterPro" id="IPR030382">
    <property type="entry name" value="MeTrfase_TRM5/TYW2"/>
</dbReference>
<comment type="catalytic activity">
    <reaction evidence="1">
        <text>4-demethylwyosine(37) in tRNA(Phe) + S-adenosyl-L-methionine = 4-demethyl-7-[(3S)-3-amino-3-carboxypropyl]wyosine(37) in tRNA(Phe) + S-methyl-5'-thioadenosine + H(+)</text>
        <dbReference type="Rhea" id="RHEA:36355"/>
        <dbReference type="Rhea" id="RHEA-COMP:10164"/>
        <dbReference type="Rhea" id="RHEA-COMP:10378"/>
        <dbReference type="ChEBI" id="CHEBI:15378"/>
        <dbReference type="ChEBI" id="CHEBI:17509"/>
        <dbReference type="ChEBI" id="CHEBI:59789"/>
        <dbReference type="ChEBI" id="CHEBI:64315"/>
        <dbReference type="ChEBI" id="CHEBI:73550"/>
        <dbReference type="EC" id="2.5.1.114"/>
    </reaction>
</comment>
<dbReference type="InterPro" id="IPR029063">
    <property type="entry name" value="SAM-dependent_MTases_sf"/>
</dbReference>
<keyword evidence="2" id="KW-0808">Transferase</keyword>
<gene>
    <name evidence="5" type="ORF">MBM_06394</name>
</gene>
<accession>K1X3B4</accession>
<keyword evidence="2" id="KW-0963">Cytoplasm</keyword>
<evidence type="ECO:0000259" key="4">
    <source>
        <dbReference type="PROSITE" id="PS51684"/>
    </source>
</evidence>
<keyword evidence="2" id="KW-0949">S-adenosyl-L-methionine</keyword>
<dbReference type="GO" id="GO:0005737">
    <property type="term" value="C:cytoplasm"/>
    <property type="evidence" value="ECO:0007669"/>
    <property type="project" value="UniProtKB-SubCell"/>
</dbReference>
<proteinExistence type="inferred from homology"/>
<dbReference type="FunCoup" id="K1X3B4">
    <property type="interactions" value="23"/>
</dbReference>
<dbReference type="SUPFAM" id="SSF53335">
    <property type="entry name" value="S-adenosyl-L-methionine-dependent methyltransferases"/>
    <property type="match status" value="1"/>
</dbReference>
<dbReference type="EMBL" id="JH921442">
    <property type="protein sequence ID" value="EKD15178.1"/>
    <property type="molecule type" value="Genomic_DNA"/>
</dbReference>
<reference evidence="5 6" key="1">
    <citation type="journal article" date="2012" name="BMC Genomics">
        <title>Sequencing the genome of Marssonina brunnea reveals fungus-poplar co-evolution.</title>
        <authorList>
            <person name="Zhu S."/>
            <person name="Cao Y.-Z."/>
            <person name="Jiang C."/>
            <person name="Tan B.-Y."/>
            <person name="Wang Z."/>
            <person name="Feng S."/>
            <person name="Zhang L."/>
            <person name="Su X.-H."/>
            <person name="Brejova B."/>
            <person name="Vinar T."/>
            <person name="Xu M."/>
            <person name="Wang M.-X."/>
            <person name="Zhang S.-G."/>
            <person name="Huang M.-R."/>
            <person name="Wu R."/>
            <person name="Zhou Y."/>
        </authorList>
    </citation>
    <scope>NUCLEOTIDE SEQUENCE [LARGE SCALE GENOMIC DNA]</scope>
    <source>
        <strain evidence="5 6">MB_m1</strain>
    </source>
</reference>
<dbReference type="GO" id="GO:0008757">
    <property type="term" value="F:S-adenosylmethionine-dependent methyltransferase activity"/>
    <property type="evidence" value="ECO:0007669"/>
    <property type="project" value="InterPro"/>
</dbReference>
<comment type="similarity">
    <text evidence="2">Belongs to the class I-like SAM-binding methyltransferase superfamily. TRM5/TYW2 family.</text>
</comment>
<comment type="subcellular location">
    <subcellularLocation>
        <location evidence="2">Cytoplasm</location>
    </subcellularLocation>
</comment>
<dbReference type="Gene3D" id="3.40.50.150">
    <property type="entry name" value="Vaccinia Virus protein VP39"/>
    <property type="match status" value="1"/>
</dbReference>
<dbReference type="GO" id="GO:0008175">
    <property type="term" value="F:tRNA methyltransferase activity"/>
    <property type="evidence" value="ECO:0007669"/>
    <property type="project" value="TreeGrafter"/>
</dbReference>
<dbReference type="STRING" id="1072389.K1X3B4"/>
<dbReference type="KEGG" id="mbe:MBM_06394"/>
<organism evidence="5 6">
    <name type="scientific">Marssonina brunnea f. sp. multigermtubi (strain MB_m1)</name>
    <name type="common">Marssonina leaf spot fungus</name>
    <dbReference type="NCBI Taxonomy" id="1072389"/>
    <lineage>
        <taxon>Eukaryota</taxon>
        <taxon>Fungi</taxon>
        <taxon>Dikarya</taxon>
        <taxon>Ascomycota</taxon>
        <taxon>Pezizomycotina</taxon>
        <taxon>Leotiomycetes</taxon>
        <taxon>Helotiales</taxon>
        <taxon>Drepanopezizaceae</taxon>
        <taxon>Drepanopeziza</taxon>
    </lineage>
</organism>
<dbReference type="InterPro" id="IPR026274">
    <property type="entry name" value="tRNA_wybutosine_synth_prot_2"/>
</dbReference>
<dbReference type="GeneID" id="18762329"/>
<dbReference type="PANTHER" id="PTHR23245">
    <property type="entry name" value="TRNA METHYLTRANSFERASE"/>
    <property type="match status" value="1"/>
</dbReference>
<dbReference type="GO" id="GO:0102522">
    <property type="term" value="F:tRNA 4-demethylwyosine alpha-amino-alpha-carboxypropyltransferase activity"/>
    <property type="evidence" value="ECO:0007669"/>
    <property type="project" value="UniProtKB-EC"/>
</dbReference>
<dbReference type="OrthoDB" id="2387925at2759"/>
<sequence length="419" mass="46904">MTISNICMPHVSSTLKRPPKPKPANPIETAVKSWLASFPLGSLESFELDAEILLSSIPKRWVVYAPMVLLPAGSFGPEWWEIIRLEVMSSKADELWKLMLQNIEKREGKGILTHLAINSGIPLHKTTTGSEPDQRTPSTSEPADAENILRTPSGLVMLYGDFGPRSSPDLEPAEKDFEDAFWVSTKQNGITQVWAPRYTMFSRGNVKEKARLLDFHSPKSGANSLRREQLKSATAVDLYAGIGYFVFSYAKMGMKRVVGWELNPWSVEGLRRGAVANGWSVKVVKDGTDFGAFDEQIVMFLEDNSMAADRIQKSRALDLDNIRHVNCGLLPTSEPVWDKTLRILRGDDGWLHLHENVGVSDIQTRRREIEEKFASWIMSGNDGRVAKVEHVELVKTFAPGVWHCVFDVHITQADHPPSA</sequence>
<dbReference type="OMA" id="FELNPWS"/>
<dbReference type="HOGENOM" id="CLU_023588_0_0_1"/>
<dbReference type="InParanoid" id="K1X3B4"/>
<dbReference type="eggNOG" id="KOG1227">
    <property type="taxonomic scope" value="Eukaryota"/>
</dbReference>
<dbReference type="PROSITE" id="PS51684">
    <property type="entry name" value="SAM_MT_TRM5_TYW2"/>
    <property type="match status" value="1"/>
</dbReference>
<evidence type="ECO:0000256" key="3">
    <source>
        <dbReference type="SAM" id="MobiDB-lite"/>
    </source>
</evidence>
<comment type="function">
    <text evidence="2">S-adenosyl-L-methionine-dependent transferase that acts as a component of the wybutosine biosynthesis pathway. Wybutosine is a hyper modified guanosine with a tricyclic base found at the 3'-position adjacent to the anticodon of eukaryotic phenylalanine tRNA. Catalyzes the transfer of the alpha-amino-alpha-carboxypropyl (acp) group from S-adenosyl-L-methionine to the C-7 position of 4-demethylwyosine (imG-14) to produce wybutosine-86.</text>
</comment>
<evidence type="ECO:0000313" key="6">
    <source>
        <dbReference type="Proteomes" id="UP000006753"/>
    </source>
</evidence>
<feature type="domain" description="SAM-dependent methyltransferase TRM5/TYW2-type" evidence="4">
    <location>
        <begin position="106"/>
        <end position="412"/>
    </location>
</feature>
<dbReference type="PANTHER" id="PTHR23245:SF25">
    <property type="entry name" value="TRNA WYBUTOSINE-SYNTHESIZING PROTEIN 2 HOMOLOG"/>
    <property type="match status" value="1"/>
</dbReference>
<dbReference type="AlphaFoldDB" id="K1X3B4"/>
<feature type="region of interest" description="Disordered" evidence="3">
    <location>
        <begin position="122"/>
        <end position="145"/>
    </location>
</feature>
<dbReference type="GO" id="GO:0030488">
    <property type="term" value="P:tRNA methylation"/>
    <property type="evidence" value="ECO:0007669"/>
    <property type="project" value="TreeGrafter"/>
</dbReference>
<keyword evidence="2" id="KW-0819">tRNA processing</keyword>